<dbReference type="Pfam" id="PF00754">
    <property type="entry name" value="F5_F8_type_C"/>
    <property type="match status" value="1"/>
</dbReference>
<reference evidence="10 11" key="1">
    <citation type="submission" date="2020-08" db="EMBL/GenBank/DDBJ databases">
        <title>Genome public.</title>
        <authorList>
            <person name="Liu C."/>
            <person name="Sun Q."/>
        </authorList>
    </citation>
    <scope>NUCLEOTIDE SEQUENCE [LARGE SCALE GENOMIC DNA]</scope>
    <source>
        <strain evidence="10 11">NSJ-6</strain>
    </source>
</reference>
<accession>A0ABR7DD92</accession>
<dbReference type="Gene3D" id="1.20.1270.90">
    <property type="entry name" value="AF1782-like"/>
    <property type="match status" value="3"/>
</dbReference>
<evidence type="ECO:0000256" key="2">
    <source>
        <dbReference type="ARBA" id="ARBA00022525"/>
    </source>
</evidence>
<dbReference type="SUPFAM" id="SSF49464">
    <property type="entry name" value="Carboxypeptidase regulatory domain-like"/>
    <property type="match status" value="1"/>
</dbReference>
<proteinExistence type="predicted"/>
<dbReference type="Gene3D" id="1.20.1270.70">
    <property type="entry name" value="Designed single chain three-helix bundle"/>
    <property type="match status" value="1"/>
</dbReference>
<dbReference type="InterPro" id="IPR008969">
    <property type="entry name" value="CarboxyPept-like_regulatory"/>
</dbReference>
<keyword evidence="7" id="KW-0472">Membrane</keyword>
<dbReference type="Pfam" id="PF02368">
    <property type="entry name" value="Big_2"/>
    <property type="match status" value="2"/>
</dbReference>
<feature type="region of interest" description="Disordered" evidence="6">
    <location>
        <begin position="1672"/>
        <end position="1695"/>
    </location>
</feature>
<dbReference type="Pfam" id="PF13620">
    <property type="entry name" value="CarboxypepD_reg"/>
    <property type="match status" value="1"/>
</dbReference>
<keyword evidence="7" id="KW-0812">Transmembrane</keyword>
<dbReference type="SMART" id="SM00635">
    <property type="entry name" value="BID_2"/>
    <property type="match status" value="2"/>
</dbReference>
<dbReference type="Pfam" id="PF12905">
    <property type="entry name" value="Glyco_hydro_101"/>
    <property type="match status" value="1"/>
</dbReference>
<dbReference type="InterPro" id="IPR013780">
    <property type="entry name" value="Glyco_hydro_b"/>
</dbReference>
<dbReference type="CDD" id="cd14244">
    <property type="entry name" value="GH_101_like"/>
    <property type="match status" value="1"/>
</dbReference>
<dbReference type="InterPro" id="IPR008979">
    <property type="entry name" value="Galactose-bd-like_sf"/>
</dbReference>
<dbReference type="Gene3D" id="2.70.98.10">
    <property type="match status" value="1"/>
</dbReference>
<dbReference type="Pfam" id="PF17451">
    <property type="entry name" value="Glyco_hyd_101C"/>
    <property type="match status" value="1"/>
</dbReference>
<dbReference type="PROSITE" id="PS50022">
    <property type="entry name" value="FA58C_3"/>
    <property type="match status" value="1"/>
</dbReference>
<dbReference type="Pfam" id="PF00746">
    <property type="entry name" value="Gram_pos_anchor"/>
    <property type="match status" value="1"/>
</dbReference>
<keyword evidence="7" id="KW-1133">Transmembrane helix</keyword>
<dbReference type="InterPro" id="IPR049314">
    <property type="entry name" value="GH101_dom-5"/>
</dbReference>
<dbReference type="InterPro" id="IPR000421">
    <property type="entry name" value="FA58C"/>
</dbReference>
<evidence type="ECO:0000256" key="4">
    <source>
        <dbReference type="ARBA" id="ARBA00023088"/>
    </source>
</evidence>
<dbReference type="Gene3D" id="2.60.120.260">
    <property type="entry name" value="Galactose-binding domain-like"/>
    <property type="match status" value="3"/>
</dbReference>
<keyword evidence="5" id="KW-0326">Glycosidase</keyword>
<dbReference type="Pfam" id="PF18080">
    <property type="entry name" value="Gal_mutarotas_3"/>
    <property type="match status" value="1"/>
</dbReference>
<dbReference type="Pfam" id="PF17974">
    <property type="entry name" value="GalBD_like"/>
    <property type="match status" value="1"/>
</dbReference>
<protein>
    <submittedName>
        <fullName evidence="10">FIVAR domain-containing protein</fullName>
    </submittedName>
</protein>
<dbReference type="Gene3D" id="2.60.40.1120">
    <property type="entry name" value="Carboxypeptidase-like, regulatory domain"/>
    <property type="match status" value="1"/>
</dbReference>
<feature type="signal peptide" evidence="8">
    <location>
        <begin position="1"/>
        <end position="34"/>
    </location>
</feature>
<keyword evidence="2" id="KW-0964">Secreted</keyword>
<dbReference type="InterPro" id="IPR040502">
    <property type="entry name" value="GH101_dom-6"/>
</dbReference>
<feature type="domain" description="F5/8 type C" evidence="9">
    <location>
        <begin position="1648"/>
        <end position="1814"/>
    </location>
</feature>
<evidence type="ECO:0000256" key="8">
    <source>
        <dbReference type="SAM" id="SignalP"/>
    </source>
</evidence>
<dbReference type="InterPro" id="IPR014718">
    <property type="entry name" value="GH-type_carb-bd"/>
</dbReference>
<dbReference type="SUPFAM" id="SSF49373">
    <property type="entry name" value="Invasin/intimin cell-adhesion fragments"/>
    <property type="match status" value="2"/>
</dbReference>
<dbReference type="Proteomes" id="UP000596929">
    <property type="component" value="Unassembled WGS sequence"/>
</dbReference>
<sequence>MGKIIKGKFKRIISTMVAFTMLLTCLLPSLQSLAAPKMMAHLKSGSGNGNGHFGSENPEAFLLSDENNITNESINFEMKLGSAKSDTRFRFVTKYVDDTHWSYVAYDGATGWFIEYKNGDKAGYPGLTGLPEINQDDIVNVSAVYNENELVFKVDNKTSGNSGEALINIADFISLKDQEGKIGFGAATYGTQCTDIYFSNVTIGDTNYTDYNAWTLYKEGLAGQIWEPSVEVSGGEEPTEPTEQGEKWFKITGGANNGGGHAYGNAAAKAPILLLDNDRVMEDAGEISLKVKPSSNWGVFYTYVNDDNWLYVGYDPSSKWYYQYKVDGNGSYPKIPGLPDVVEGEDLQISVSLSRETLSVTVNGTTSRVTNQGLISLSEKTSGKGRFGVKTNGATSISFADVKYNGINAMEDEWVFAADRQGQIVEEKYSKLVPLSGTVITKEGTPIADAVIRIGINSVKSDVNGRYQFDALEVGEYSIAATKAGYEAYSKVINVQEDNNVVDIILEEKESLDLTEYDIIASDTMKVYIGKTFPIVSRYQMLKDGAEIEGQYMRGNETKLNTVEINGITIEPTVTVESEGKDFRVYSMHVEKNENNINLDMKVKVSVEENNLTWEVIEINKAEGCDKIATINVPQLNLLTVDAVEEGANFAGAKASTTTTSTGDVFIDFENGFIPSNTDSYLYGFLTNGKLSAGLFSNSEAEGDKRVVRNNGADTMSLTSAAWYYELGDKNGQNKAQNYEDYPLSDLPCTKVAIAADENEDGAIDWNDGALAFRDIMNIPYGAEVIKDMVNYRIVMNFASMASNPYLTTADNIKKVYLATDGLPQSVMLKGYGNEGHDSANSEYADIAEREGGVKDFQSLIDIAHDYNTEIGVHINAQEAYPEAASFNEAMLQKPFANGWGWLDQSHVIDKLWDLSSEARWKRLVQLYDRINGTSFYNREWPLAVEDSQGEVTASKEEIKADAENREDNMDFIYLDVWYQDAWETRNVAKEINSLGWRFTTEFSAQGEYDSTWQHWSTDAVYGGASMKGYNSDIIRFIRNDHRDSQVLNYPSFGGTADNPLLGGFRLYGFEGWGGDKDFNNYILETFNQNLPTKFLQNYYVTDWENYEEGQSPVGNHEKQITLRNDAGDEVVVRRNEEQRSDDNIERTITLNDKVVLNDVTYLLPWTDEDGTEKLYHWNLDGGSTTWELPNGWEGLGNVVMYELSDQGRINEVNVPVTNGSVTLEAKAATAYVLAKGAEVKELKNDFGEADYVVDPGFNGYAAGEKLSSDEWSGDIDDESVVIEKANTGDQRLTFNSPSEDVSVTTTISGLKKNTNYVAEVYVENNSDEKATIEVNTGKETVSNYTERSILMNYVKSDQKNGSKMQRMQISFKAEKDTAELTLSRAAGEGATYMDDIRIVEKTLNNFQEDGTFKQDFETVVQGLYPFVLSSAQGISDPGTHLSQLNEPYTQAGWNNRVIDDVIEGNWSVKHHSRNTGIIYQTLPQNFRFEPGKVYNVEFDYQSGPDKGYAMVIGDGVNYTAPSEDQYLEAAHGETKHVEMQVIGNGSGQTWIGLYQNASKSGEGSMGQTDFTLDNLVITEDKDAFAVTLSSTNLYKGETSEIYGSGLDKIEWNSSDEKVAVVDKDANVVKAVKEGSATITATLPDGKEVVFEMNVIGDVVIDISREEFSEISSSANTEQATGEPEGSGVASAASDGNSSTYWHSSWNGFTVSKENPAILTVDLGKEMKIGGFKFQQRPSANNGIVQQFKYEVLDSEGNVLEASDSITVLSSEMQGGAWVTAKFEETLNAKTIKIYVEKGQGNFAAISEVVPISIQKVADTASLEDVTMNIGGKVTLIPTHPENTVLKGIVWSSSDENIVIVNQNGVVTAVKAGTAKVKITNAAGLMAEATVTVEKKKLDYTELEKAIENSENLDLTKYEDGAEKDAFVKALEDAKALINSAASQEEIDNAVKTLTEAKAALKLLDEVENVDRSELGNIIAEYGKIDLDKYKDGAEKDAFINALKAAKDAYNNATSQEEIDNAVKILTEAKAALKLLDEVENVDRSELGIVIAEYEKIDLDKYKDGAEKDAFINALKAAKDAYNNAATQAEVDKALSALKTAKGNLVEVAIEVPEVSKVDKSKLEKFYKEIVQYYKEANHSKENWVKYQDLLKIADKVINDKDATQEEVDNALNALVNITKLMNEELGNPSTVPELPETGDETHVNIFIIGLVISILGVFVLTYKKKKYENLI</sequence>
<dbReference type="InterPro" id="IPR040633">
    <property type="entry name" value="Gal_mutarotas_3"/>
</dbReference>
<evidence type="ECO:0000256" key="5">
    <source>
        <dbReference type="ARBA" id="ARBA00023295"/>
    </source>
</evidence>
<keyword evidence="3 8" id="KW-0732">Signal</keyword>
<evidence type="ECO:0000256" key="6">
    <source>
        <dbReference type="SAM" id="MobiDB-lite"/>
    </source>
</evidence>
<evidence type="ECO:0000256" key="7">
    <source>
        <dbReference type="SAM" id="Phobius"/>
    </source>
</evidence>
<evidence type="ECO:0000259" key="9">
    <source>
        <dbReference type="PROSITE" id="PS50022"/>
    </source>
</evidence>
<evidence type="ECO:0000256" key="1">
    <source>
        <dbReference type="ARBA" id="ARBA00022512"/>
    </source>
</evidence>
<dbReference type="NCBIfam" id="TIGR01167">
    <property type="entry name" value="LPXTG_anchor"/>
    <property type="match status" value="1"/>
</dbReference>
<keyword evidence="5" id="KW-0378">Hydrolase</keyword>
<name>A0ABR7DD92_9CLOT</name>
<dbReference type="SUPFAM" id="SSF49785">
    <property type="entry name" value="Galactose-binding domain-like"/>
    <property type="match status" value="1"/>
</dbReference>
<feature type="transmembrane region" description="Helical" evidence="7">
    <location>
        <begin position="2204"/>
        <end position="2223"/>
    </location>
</feature>
<dbReference type="InterPro" id="IPR003343">
    <property type="entry name" value="Big_2"/>
</dbReference>
<dbReference type="Gene3D" id="3.20.20.80">
    <property type="entry name" value="Glycosidases"/>
    <property type="match status" value="1"/>
</dbReference>
<keyword evidence="1" id="KW-0134">Cell wall</keyword>
<dbReference type="Gene3D" id="2.60.40.1080">
    <property type="match status" value="2"/>
</dbReference>
<organism evidence="10 11">
    <name type="scientific">Clostridium hominis</name>
    <dbReference type="NCBI Taxonomy" id="2763036"/>
    <lineage>
        <taxon>Bacteria</taxon>
        <taxon>Bacillati</taxon>
        <taxon>Bacillota</taxon>
        <taxon>Clostridia</taxon>
        <taxon>Eubacteriales</taxon>
        <taxon>Clostridiaceae</taxon>
        <taxon>Clostridium</taxon>
    </lineage>
</organism>
<dbReference type="Gene3D" id="2.60.120.870">
    <property type="match status" value="2"/>
</dbReference>
<dbReference type="RefSeq" id="WP_186860108.1">
    <property type="nucleotide sequence ID" value="NZ_JACOOO010000022.1"/>
</dbReference>
<evidence type="ECO:0000313" key="10">
    <source>
        <dbReference type="EMBL" id="MBC5629376.1"/>
    </source>
</evidence>
<dbReference type="Pfam" id="PF07554">
    <property type="entry name" value="FIVAR"/>
    <property type="match status" value="4"/>
</dbReference>
<evidence type="ECO:0000256" key="3">
    <source>
        <dbReference type="ARBA" id="ARBA00022729"/>
    </source>
</evidence>
<keyword evidence="11" id="KW-1185">Reference proteome</keyword>
<dbReference type="Pfam" id="PF21466">
    <property type="entry name" value="GH101_dom-5"/>
    <property type="match status" value="1"/>
</dbReference>
<gene>
    <name evidence="10" type="ORF">H8S20_10795</name>
</gene>
<keyword evidence="4" id="KW-0572">Peptidoglycan-anchor</keyword>
<dbReference type="Gene3D" id="2.60.40.1180">
    <property type="entry name" value="Golgi alpha-mannosidase II"/>
    <property type="match status" value="1"/>
</dbReference>
<dbReference type="InterPro" id="IPR008964">
    <property type="entry name" value="Invasin/intimin_cell_adhesion"/>
</dbReference>
<comment type="caution">
    <text evidence="10">The sequence shown here is derived from an EMBL/GenBank/DDBJ whole genome shotgun (WGS) entry which is preliminary data.</text>
</comment>
<dbReference type="EMBL" id="JACOOO010000022">
    <property type="protein sequence ID" value="MBC5629376.1"/>
    <property type="molecule type" value="Genomic_DNA"/>
</dbReference>
<dbReference type="InterPro" id="IPR025706">
    <property type="entry name" value="Endoa_GalNAc"/>
</dbReference>
<feature type="chain" id="PRO_5046578811" evidence="8">
    <location>
        <begin position="35"/>
        <end position="2232"/>
    </location>
</feature>
<evidence type="ECO:0000313" key="11">
    <source>
        <dbReference type="Proteomes" id="UP000596929"/>
    </source>
</evidence>
<dbReference type="InterPro" id="IPR035364">
    <property type="entry name" value="Beta_sandwich_GH101"/>
</dbReference>
<dbReference type="InterPro" id="IPR019931">
    <property type="entry name" value="LPXTG_anchor"/>
</dbReference>